<dbReference type="GO" id="GO:0043190">
    <property type="term" value="C:ATP-binding cassette (ABC) transporter complex"/>
    <property type="evidence" value="ECO:0007669"/>
    <property type="project" value="InterPro"/>
</dbReference>
<organism evidence="11">
    <name type="scientific">uncultured Acidimicrobiales bacterium</name>
    <dbReference type="NCBI Taxonomy" id="310071"/>
    <lineage>
        <taxon>Bacteria</taxon>
        <taxon>Bacillati</taxon>
        <taxon>Actinomycetota</taxon>
        <taxon>Acidimicrobiia</taxon>
        <taxon>Acidimicrobiales</taxon>
        <taxon>environmental samples</taxon>
    </lineage>
</organism>
<keyword evidence="5" id="KW-0997">Cell inner membrane</keyword>
<evidence type="ECO:0000256" key="2">
    <source>
        <dbReference type="ARBA" id="ARBA00007783"/>
    </source>
</evidence>
<evidence type="ECO:0000256" key="9">
    <source>
        <dbReference type="RuleBase" id="RU361157"/>
    </source>
</evidence>
<evidence type="ECO:0000313" key="11">
    <source>
        <dbReference type="EMBL" id="CAA9231961.1"/>
    </source>
</evidence>
<dbReference type="InterPro" id="IPR013525">
    <property type="entry name" value="ABC2_TM"/>
</dbReference>
<gene>
    <name evidence="11" type="ORF">AVDCRST_MAG76-1360</name>
</gene>
<evidence type="ECO:0000256" key="7">
    <source>
        <dbReference type="ARBA" id="ARBA00022989"/>
    </source>
</evidence>
<evidence type="ECO:0000259" key="10">
    <source>
        <dbReference type="PROSITE" id="PS51012"/>
    </source>
</evidence>
<dbReference type="GO" id="GO:0140359">
    <property type="term" value="F:ABC-type transporter activity"/>
    <property type="evidence" value="ECO:0007669"/>
    <property type="project" value="InterPro"/>
</dbReference>
<sequence>MEQGVRPEPAPKPAVVLIRPSGRFRFINIRELWLFRGLLGAMTRRDLTLRYRQTALGLLWVVIQPILAAGIFSVVFGGIGNFSSEGAPYFMFTYAGMLGWNAFSSTLSMITNCLVANTQLVSKIYFPRLLLPLAQLGTKAIDFLIALAVYVVLAQVTGVSLSARILLAPLVLVWILALALGPALITSSLNVSYRDIGYMVPVVLPLFLYLSPVAYSTDDLPERYRDLYGLNPLVGAIDAMRWCLLGRATLSAGEVLYSLGLAAALLVVGSLFFRSRERLFADVI</sequence>
<evidence type="ECO:0000256" key="4">
    <source>
        <dbReference type="ARBA" id="ARBA00022475"/>
    </source>
</evidence>
<feature type="transmembrane region" description="Helical" evidence="9">
    <location>
        <begin position="91"/>
        <end position="117"/>
    </location>
</feature>
<evidence type="ECO:0000256" key="6">
    <source>
        <dbReference type="ARBA" id="ARBA00022692"/>
    </source>
</evidence>
<dbReference type="EMBL" id="CADCSZ010000076">
    <property type="protein sequence ID" value="CAA9231961.1"/>
    <property type="molecule type" value="Genomic_DNA"/>
</dbReference>
<comment type="subcellular location">
    <subcellularLocation>
        <location evidence="1">Cell inner membrane</location>
        <topology evidence="1">Multi-pass membrane protein</topology>
    </subcellularLocation>
    <subcellularLocation>
        <location evidence="9">Cell membrane</location>
        <topology evidence="9">Multi-pass membrane protein</topology>
    </subcellularLocation>
</comment>
<dbReference type="Pfam" id="PF01061">
    <property type="entry name" value="ABC2_membrane"/>
    <property type="match status" value="1"/>
</dbReference>
<dbReference type="PANTHER" id="PTHR30413:SF8">
    <property type="entry name" value="TRANSPORT PERMEASE PROTEIN"/>
    <property type="match status" value="1"/>
</dbReference>
<feature type="transmembrane region" description="Helical" evidence="9">
    <location>
        <begin position="255"/>
        <end position="273"/>
    </location>
</feature>
<reference evidence="11" key="1">
    <citation type="submission" date="2020-02" db="EMBL/GenBank/DDBJ databases">
        <authorList>
            <person name="Meier V. D."/>
        </authorList>
    </citation>
    <scope>NUCLEOTIDE SEQUENCE</scope>
    <source>
        <strain evidence="11">AVDCRST_MAG76</strain>
    </source>
</reference>
<dbReference type="PROSITE" id="PS51012">
    <property type="entry name" value="ABC_TM2"/>
    <property type="match status" value="1"/>
</dbReference>
<evidence type="ECO:0000256" key="8">
    <source>
        <dbReference type="ARBA" id="ARBA00023136"/>
    </source>
</evidence>
<dbReference type="PANTHER" id="PTHR30413">
    <property type="entry name" value="INNER MEMBRANE TRANSPORT PERMEASE"/>
    <property type="match status" value="1"/>
</dbReference>
<comment type="similarity">
    <text evidence="2 9">Belongs to the ABC-2 integral membrane protein family.</text>
</comment>
<proteinExistence type="inferred from homology"/>
<keyword evidence="4 9" id="KW-1003">Cell membrane</keyword>
<dbReference type="AlphaFoldDB" id="A0A6J4HV79"/>
<keyword evidence="6 9" id="KW-0812">Transmembrane</keyword>
<dbReference type="GO" id="GO:0015920">
    <property type="term" value="P:lipopolysaccharide transport"/>
    <property type="evidence" value="ECO:0007669"/>
    <property type="project" value="TreeGrafter"/>
</dbReference>
<feature type="transmembrane region" description="Helical" evidence="9">
    <location>
        <begin position="165"/>
        <end position="184"/>
    </location>
</feature>
<keyword evidence="8 9" id="KW-0472">Membrane</keyword>
<evidence type="ECO:0000256" key="1">
    <source>
        <dbReference type="ARBA" id="ARBA00004429"/>
    </source>
</evidence>
<accession>A0A6J4HV79</accession>
<feature type="domain" description="ABC transmembrane type-2" evidence="10">
    <location>
        <begin position="56"/>
        <end position="276"/>
    </location>
</feature>
<keyword evidence="7 9" id="KW-1133">Transmembrane helix</keyword>
<evidence type="ECO:0000256" key="3">
    <source>
        <dbReference type="ARBA" id="ARBA00022448"/>
    </source>
</evidence>
<dbReference type="PIRSF" id="PIRSF006648">
    <property type="entry name" value="DrrB"/>
    <property type="match status" value="1"/>
</dbReference>
<feature type="transmembrane region" description="Helical" evidence="9">
    <location>
        <begin position="129"/>
        <end position="153"/>
    </location>
</feature>
<dbReference type="InterPro" id="IPR047817">
    <property type="entry name" value="ABC2_TM_bact-type"/>
</dbReference>
<feature type="transmembrane region" description="Helical" evidence="9">
    <location>
        <begin position="196"/>
        <end position="215"/>
    </location>
</feature>
<evidence type="ECO:0000256" key="5">
    <source>
        <dbReference type="ARBA" id="ARBA00022519"/>
    </source>
</evidence>
<protein>
    <recommendedName>
        <fullName evidence="9">Transport permease protein</fullName>
    </recommendedName>
</protein>
<dbReference type="InterPro" id="IPR000412">
    <property type="entry name" value="ABC_2_transport"/>
</dbReference>
<feature type="transmembrane region" description="Helical" evidence="9">
    <location>
        <begin position="54"/>
        <end position="79"/>
    </location>
</feature>
<name>A0A6J4HV79_9ACTN</name>
<keyword evidence="3 9" id="KW-0813">Transport</keyword>